<accession>X6P6J0</accession>
<proteinExistence type="predicted"/>
<organism evidence="2 3">
    <name type="scientific">Reticulomyxa filosa</name>
    <dbReference type="NCBI Taxonomy" id="46433"/>
    <lineage>
        <taxon>Eukaryota</taxon>
        <taxon>Sar</taxon>
        <taxon>Rhizaria</taxon>
        <taxon>Retaria</taxon>
        <taxon>Foraminifera</taxon>
        <taxon>Monothalamids</taxon>
        <taxon>Reticulomyxidae</taxon>
        <taxon>Reticulomyxa</taxon>
    </lineage>
</organism>
<protein>
    <submittedName>
        <fullName evidence="2">Uncharacterized protein</fullName>
    </submittedName>
</protein>
<evidence type="ECO:0000313" key="3">
    <source>
        <dbReference type="Proteomes" id="UP000023152"/>
    </source>
</evidence>
<gene>
    <name evidence="2" type="ORF">RFI_03373</name>
</gene>
<dbReference type="AlphaFoldDB" id="X6P6J0"/>
<evidence type="ECO:0000313" key="2">
    <source>
        <dbReference type="EMBL" id="ETO33728.1"/>
    </source>
</evidence>
<feature type="region of interest" description="Disordered" evidence="1">
    <location>
        <begin position="1"/>
        <end position="21"/>
    </location>
</feature>
<feature type="compositionally biased region" description="Polar residues" evidence="1">
    <location>
        <begin position="1"/>
        <end position="12"/>
    </location>
</feature>
<name>X6P6J0_RETFI</name>
<evidence type="ECO:0000256" key="1">
    <source>
        <dbReference type="SAM" id="MobiDB-lite"/>
    </source>
</evidence>
<keyword evidence="3" id="KW-1185">Reference proteome</keyword>
<feature type="non-terminal residue" evidence="2">
    <location>
        <position position="94"/>
    </location>
</feature>
<sequence length="94" mass="10882">MEDPTTVSSSGDGKNKEKMKETTIDFTQEKTEDIQYFMRECGVSIPNIHLLESKLLEKQNDLMSSNIEAFLQQQNELEKLEKSVDRTIEEVKKL</sequence>
<reference evidence="2 3" key="1">
    <citation type="journal article" date="2013" name="Curr. Biol.">
        <title>The Genome of the Foraminiferan Reticulomyxa filosa.</title>
        <authorList>
            <person name="Glockner G."/>
            <person name="Hulsmann N."/>
            <person name="Schleicher M."/>
            <person name="Noegel A.A."/>
            <person name="Eichinger L."/>
            <person name="Gallinger C."/>
            <person name="Pawlowski J."/>
            <person name="Sierra R."/>
            <person name="Euteneuer U."/>
            <person name="Pillet L."/>
            <person name="Moustafa A."/>
            <person name="Platzer M."/>
            <person name="Groth M."/>
            <person name="Szafranski K."/>
            <person name="Schliwa M."/>
        </authorList>
    </citation>
    <scope>NUCLEOTIDE SEQUENCE [LARGE SCALE GENOMIC DNA]</scope>
</reference>
<dbReference type="Proteomes" id="UP000023152">
    <property type="component" value="Unassembled WGS sequence"/>
</dbReference>
<dbReference type="EMBL" id="ASPP01003173">
    <property type="protein sequence ID" value="ETO33728.1"/>
    <property type="molecule type" value="Genomic_DNA"/>
</dbReference>
<comment type="caution">
    <text evidence="2">The sequence shown here is derived from an EMBL/GenBank/DDBJ whole genome shotgun (WGS) entry which is preliminary data.</text>
</comment>